<dbReference type="SUPFAM" id="SSF101744">
    <property type="entry name" value="Rof/RNase P subunit-like"/>
    <property type="match status" value="1"/>
</dbReference>
<dbReference type="InterPro" id="IPR002730">
    <property type="entry name" value="Rpp29/RNP1"/>
</dbReference>
<evidence type="ECO:0000313" key="11">
    <source>
        <dbReference type="Proteomes" id="UP001634394"/>
    </source>
</evidence>
<dbReference type="PANTHER" id="PTHR13348">
    <property type="entry name" value="RIBONUCLEASE P SUBUNIT P29"/>
    <property type="match status" value="1"/>
</dbReference>
<comment type="similarity">
    <text evidence="3">Belongs to the eukaryotic/archaeal RNase P protein component 1 family.</text>
</comment>
<evidence type="ECO:0000313" key="10">
    <source>
        <dbReference type="EMBL" id="KAL3860075.1"/>
    </source>
</evidence>
<name>A0ABD3VEQ3_SINWO</name>
<keyword evidence="5" id="KW-0597">Phosphoprotein</keyword>
<dbReference type="GO" id="GO:0030677">
    <property type="term" value="C:ribonuclease P complex"/>
    <property type="evidence" value="ECO:0007669"/>
    <property type="project" value="UniProtKB-UniRule"/>
</dbReference>
<protein>
    <recommendedName>
        <fullName evidence="4 9">Ribonuclease P protein subunit p29</fullName>
    </recommendedName>
</protein>
<evidence type="ECO:0000256" key="6">
    <source>
        <dbReference type="ARBA" id="ARBA00022694"/>
    </source>
</evidence>
<evidence type="ECO:0000256" key="5">
    <source>
        <dbReference type="ARBA" id="ARBA00022553"/>
    </source>
</evidence>
<dbReference type="InterPro" id="IPR016848">
    <property type="entry name" value="RNase_P/MRP_Rpp29-subunit"/>
</dbReference>
<dbReference type="GO" id="GO:0005730">
    <property type="term" value="C:nucleolus"/>
    <property type="evidence" value="ECO:0007669"/>
    <property type="project" value="UniProtKB-SubCell"/>
</dbReference>
<reference evidence="10 11" key="1">
    <citation type="submission" date="2024-11" db="EMBL/GenBank/DDBJ databases">
        <title>Chromosome-level genome assembly of the freshwater bivalve Anodonta woodiana.</title>
        <authorList>
            <person name="Chen X."/>
        </authorList>
    </citation>
    <scope>NUCLEOTIDE SEQUENCE [LARGE SCALE GENOMIC DNA]</scope>
    <source>
        <strain evidence="10">MN2024</strain>
        <tissue evidence="10">Gills</tissue>
    </source>
</reference>
<dbReference type="Pfam" id="PF01868">
    <property type="entry name" value="RNase_P-MRP_p29"/>
    <property type="match status" value="1"/>
</dbReference>
<dbReference type="InterPro" id="IPR036980">
    <property type="entry name" value="RNase_P/MRP_Rpp29_sf"/>
</dbReference>
<comment type="subunit">
    <text evidence="8">Component of nuclear RNase P and RNase MRP ribonucleoproteins. RNase P consists of a catalytic RNA moiety and 10 different protein chains; POP1, POP4, POP5, POP7, RPP14, RPP21, RPP25, RPP30, RPP38 and RPP40. Within the RNase P complex, POP1, POP7 and RPP25 form the 'finger' subcomplex, POP5, RPP14, RPP40 and homodimeric RPP30 form the 'palm' subcomplex, and RPP21, POP4 and RPP38 form the 'wrist' subcomplex. All subunits of the RNase P complex interact with the catalytic RNA. Several subunits of RNase P are also part of the RNase MRP complex. RNase MRP consists of a catalytic RNA moiety and about 8 protein subunits; POP1, POP7, RPP25, RPP30, RPP38, RPP40 and possibly also POP4 and POP5.</text>
</comment>
<comment type="caution">
    <text evidence="10">The sequence shown here is derived from an EMBL/GenBank/DDBJ whole genome shotgun (WGS) entry which is preliminary data.</text>
</comment>
<evidence type="ECO:0000256" key="8">
    <source>
        <dbReference type="ARBA" id="ARBA00046486"/>
    </source>
</evidence>
<comment type="function">
    <text evidence="1 9">Component of ribonuclease P, a ribonucleoprotein complex that generates mature tRNA molecules by cleaving their 5'-ends.</text>
</comment>
<dbReference type="EMBL" id="JBJQND010000012">
    <property type="protein sequence ID" value="KAL3860075.1"/>
    <property type="molecule type" value="Genomic_DNA"/>
</dbReference>
<dbReference type="SMART" id="SM00538">
    <property type="entry name" value="POP4"/>
    <property type="match status" value="1"/>
</dbReference>
<evidence type="ECO:0000256" key="9">
    <source>
        <dbReference type="PIRNR" id="PIRNR027081"/>
    </source>
</evidence>
<proteinExistence type="inferred from homology"/>
<dbReference type="AlphaFoldDB" id="A0ABD3VEQ3"/>
<dbReference type="GO" id="GO:0008033">
    <property type="term" value="P:tRNA processing"/>
    <property type="evidence" value="ECO:0007669"/>
    <property type="project" value="UniProtKB-KW"/>
</dbReference>
<organism evidence="10 11">
    <name type="scientific">Sinanodonta woodiana</name>
    <name type="common">Chinese pond mussel</name>
    <name type="synonym">Anodonta woodiana</name>
    <dbReference type="NCBI Taxonomy" id="1069815"/>
    <lineage>
        <taxon>Eukaryota</taxon>
        <taxon>Metazoa</taxon>
        <taxon>Spiralia</taxon>
        <taxon>Lophotrochozoa</taxon>
        <taxon>Mollusca</taxon>
        <taxon>Bivalvia</taxon>
        <taxon>Autobranchia</taxon>
        <taxon>Heteroconchia</taxon>
        <taxon>Palaeoheterodonta</taxon>
        <taxon>Unionida</taxon>
        <taxon>Unionoidea</taxon>
        <taxon>Unionidae</taxon>
        <taxon>Unioninae</taxon>
        <taxon>Sinanodonta</taxon>
    </lineage>
</organism>
<dbReference type="PIRSF" id="PIRSF027081">
    <property type="entry name" value="RNase_P/MRP_p29_subunit"/>
    <property type="match status" value="1"/>
</dbReference>
<comment type="subcellular location">
    <subcellularLocation>
        <location evidence="2 9">Nucleus</location>
        <location evidence="2 9">Nucleolus</location>
    </subcellularLocation>
</comment>
<dbReference type="Gene3D" id="2.30.30.210">
    <property type="entry name" value="Ribonuclease P/MRP, subunit p29"/>
    <property type="match status" value="1"/>
</dbReference>
<dbReference type="Proteomes" id="UP001634394">
    <property type="component" value="Unassembled WGS sequence"/>
</dbReference>
<evidence type="ECO:0000256" key="7">
    <source>
        <dbReference type="ARBA" id="ARBA00023242"/>
    </source>
</evidence>
<evidence type="ECO:0000256" key="4">
    <source>
        <dbReference type="ARBA" id="ARBA00016225"/>
    </source>
</evidence>
<keyword evidence="11" id="KW-1185">Reference proteome</keyword>
<gene>
    <name evidence="10" type="ORF">ACJMK2_010243</name>
</gene>
<evidence type="ECO:0000256" key="1">
    <source>
        <dbReference type="ARBA" id="ARBA00002435"/>
    </source>
</evidence>
<keyword evidence="7 9" id="KW-0539">Nucleus</keyword>
<keyword evidence="6 9" id="KW-0819">tRNA processing</keyword>
<accession>A0ABD3VEQ3</accession>
<evidence type="ECO:0000256" key="3">
    <source>
        <dbReference type="ARBA" id="ARBA00006181"/>
    </source>
</evidence>
<evidence type="ECO:0000256" key="2">
    <source>
        <dbReference type="ARBA" id="ARBA00004604"/>
    </source>
</evidence>
<dbReference type="FunFam" id="2.30.30.210:FF:000001">
    <property type="entry name" value="Ribonuclease P protein subunit p29"/>
    <property type="match status" value="1"/>
</dbReference>
<dbReference type="PANTHER" id="PTHR13348:SF0">
    <property type="entry name" value="RIBONUCLEASE P PROTEIN SUBUNIT P29"/>
    <property type="match status" value="1"/>
</dbReference>
<sequence>MFYSELPPNIGLEIVNRDLRSVTKEKKKKRDKSNKKKQYVEAFLKRTLPLNRQKKGEIHELLYKTQTLDNIKQKKDNGTNKRHRKTLTAKEKRELKLFHINLEKQTFEQYLPLNKLWTSYIQQIVNLTSISKTNSENMERLLKADYHGCYLTVKKSKCPSYVGISGIVLQETRNMFKMITRDNMVKSIPKANSIFTFEIGDYCFTIHGNHFRIATGERSHKKFKQKPTIDL</sequence>
<dbReference type="InterPro" id="IPR023534">
    <property type="entry name" value="Rof/RNase_P-like"/>
</dbReference>